<evidence type="ECO:0000256" key="6">
    <source>
        <dbReference type="ARBA" id="ARBA00023136"/>
    </source>
</evidence>
<dbReference type="EMBL" id="FUWX01000009">
    <property type="protein sequence ID" value="SJZ72779.1"/>
    <property type="molecule type" value="Genomic_DNA"/>
</dbReference>
<feature type="transmembrane region" description="Helical" evidence="7">
    <location>
        <begin position="45"/>
        <end position="67"/>
    </location>
</feature>
<evidence type="ECO:0000256" key="1">
    <source>
        <dbReference type="ARBA" id="ARBA00004651"/>
    </source>
</evidence>
<proteinExistence type="inferred from homology"/>
<dbReference type="RefSeq" id="WP_078693902.1">
    <property type="nucleotide sequence ID" value="NZ_FUWX01000009.1"/>
</dbReference>
<dbReference type="InterPro" id="IPR002771">
    <property type="entry name" value="Multi_antbiot-R_MarC"/>
</dbReference>
<feature type="transmembrane region" description="Helical" evidence="7">
    <location>
        <begin position="146"/>
        <end position="165"/>
    </location>
</feature>
<keyword evidence="3" id="KW-1003">Cell membrane</keyword>
<dbReference type="Proteomes" id="UP000191153">
    <property type="component" value="Unassembled WGS sequence"/>
</dbReference>
<dbReference type="OrthoDB" id="21094at2"/>
<keyword evidence="6 7" id="KW-0472">Membrane</keyword>
<dbReference type="AlphaFoldDB" id="A0A1T4N0F4"/>
<comment type="subcellular location">
    <subcellularLocation>
        <location evidence="1 7">Cell membrane</location>
        <topology evidence="1 7">Multi-pass membrane protein</topology>
    </subcellularLocation>
</comment>
<protein>
    <recommendedName>
        <fullName evidence="7">UPF0056 membrane protein</fullName>
    </recommendedName>
</protein>
<dbReference type="GO" id="GO:0005886">
    <property type="term" value="C:plasma membrane"/>
    <property type="evidence" value="ECO:0007669"/>
    <property type="project" value="UniProtKB-SubCell"/>
</dbReference>
<name>A0A1T4N0F4_9FUSO</name>
<evidence type="ECO:0000256" key="5">
    <source>
        <dbReference type="ARBA" id="ARBA00022989"/>
    </source>
</evidence>
<accession>A0A1T4N0F4</accession>
<evidence type="ECO:0000256" key="3">
    <source>
        <dbReference type="ARBA" id="ARBA00022475"/>
    </source>
</evidence>
<organism evidence="8 9">
    <name type="scientific">Cetobacterium ceti</name>
    <dbReference type="NCBI Taxonomy" id="180163"/>
    <lineage>
        <taxon>Bacteria</taxon>
        <taxon>Fusobacteriati</taxon>
        <taxon>Fusobacteriota</taxon>
        <taxon>Fusobacteriia</taxon>
        <taxon>Fusobacteriales</taxon>
        <taxon>Fusobacteriaceae</taxon>
        <taxon>Cetobacterium</taxon>
    </lineage>
</organism>
<evidence type="ECO:0000256" key="4">
    <source>
        <dbReference type="ARBA" id="ARBA00022692"/>
    </source>
</evidence>
<evidence type="ECO:0000313" key="8">
    <source>
        <dbReference type="EMBL" id="SJZ72779.1"/>
    </source>
</evidence>
<keyword evidence="9" id="KW-1185">Reference proteome</keyword>
<dbReference type="PANTHER" id="PTHR33508:SF1">
    <property type="entry name" value="UPF0056 MEMBRANE PROTEIN YHCE"/>
    <property type="match status" value="1"/>
</dbReference>
<evidence type="ECO:0000256" key="2">
    <source>
        <dbReference type="ARBA" id="ARBA00009784"/>
    </source>
</evidence>
<sequence>MEAKDLILHIITNVLTMIGILNPFGNVPLFMSLTQHQKPEIRKKIYNTVVLAGFGIVTGFTLVGNFFMTYLYKIGMNELRVAGGFILIVVALRNLLGFTSSSKGGSNEELTQDEAVKFAVTPLTFPILVGPGTISTVMIIRKEAGFIVTLGAIAITFGIIKFLFSISNIIDRVFGEVVLFIISRVLQIFIMSVGVKLMVTGLKHLFFS</sequence>
<dbReference type="PANTHER" id="PTHR33508">
    <property type="entry name" value="UPF0056 MEMBRANE PROTEIN YHCE"/>
    <property type="match status" value="1"/>
</dbReference>
<feature type="transmembrane region" description="Helical" evidence="7">
    <location>
        <begin position="118"/>
        <end position="140"/>
    </location>
</feature>
<dbReference type="Pfam" id="PF01914">
    <property type="entry name" value="MarC"/>
    <property type="match status" value="1"/>
</dbReference>
<evidence type="ECO:0000313" key="9">
    <source>
        <dbReference type="Proteomes" id="UP000191153"/>
    </source>
</evidence>
<keyword evidence="4 7" id="KW-0812">Transmembrane</keyword>
<feature type="transmembrane region" description="Helical" evidence="7">
    <location>
        <begin position="6"/>
        <end position="24"/>
    </location>
</feature>
<evidence type="ECO:0000256" key="7">
    <source>
        <dbReference type="RuleBase" id="RU362048"/>
    </source>
</evidence>
<keyword evidence="5 7" id="KW-1133">Transmembrane helix</keyword>
<dbReference type="NCBIfam" id="TIGR00427">
    <property type="entry name" value="NAAT family transporter"/>
    <property type="match status" value="1"/>
</dbReference>
<gene>
    <name evidence="8" type="ORF">SAMN02745174_01411</name>
</gene>
<feature type="transmembrane region" description="Helical" evidence="7">
    <location>
        <begin position="177"/>
        <end position="199"/>
    </location>
</feature>
<reference evidence="8 9" key="1">
    <citation type="submission" date="2017-02" db="EMBL/GenBank/DDBJ databases">
        <authorList>
            <person name="Peterson S.W."/>
        </authorList>
    </citation>
    <scope>NUCLEOTIDE SEQUENCE [LARGE SCALE GENOMIC DNA]</scope>
    <source>
        <strain evidence="8 9">ATCC 700028</strain>
    </source>
</reference>
<comment type="similarity">
    <text evidence="2 7">Belongs to the UPF0056 (MarC) family.</text>
</comment>
<feature type="transmembrane region" description="Helical" evidence="7">
    <location>
        <begin position="79"/>
        <end position="98"/>
    </location>
</feature>